<dbReference type="AlphaFoldDB" id="A0AAI8WEE6"/>
<evidence type="ECO:0000313" key="1">
    <source>
        <dbReference type="EMBL" id="BBM15519.1"/>
    </source>
</evidence>
<organism evidence="1 2">
    <name type="scientific">Enterococcus mundtii</name>
    <dbReference type="NCBI Taxonomy" id="53346"/>
    <lineage>
        <taxon>Bacteria</taxon>
        <taxon>Bacillati</taxon>
        <taxon>Bacillota</taxon>
        <taxon>Bacilli</taxon>
        <taxon>Lactobacillales</taxon>
        <taxon>Enterococcaceae</taxon>
        <taxon>Enterococcus</taxon>
    </lineage>
</organism>
<dbReference type="EMBL" id="AP019810">
    <property type="protein sequence ID" value="BBM15519.1"/>
    <property type="molecule type" value="Genomic_DNA"/>
</dbReference>
<reference evidence="1 2" key="1">
    <citation type="submission" date="2019-07" db="EMBL/GenBank/DDBJ databases">
        <title>antibiotic susceptibility of plant-derived lactic acid bacteria.</title>
        <authorList>
            <person name="Sugiyama M."/>
            <person name="Noda M."/>
        </authorList>
    </citation>
    <scope>NUCLEOTIDE SEQUENCE [LARGE SCALE GENOMIC DNA]</scope>
    <source>
        <strain evidence="1 2">15-1A</strain>
    </source>
</reference>
<name>A0AAI8WEE6_ENTMU</name>
<protein>
    <submittedName>
        <fullName evidence="1">Uncharacterized protein</fullName>
    </submittedName>
</protein>
<gene>
    <name evidence="1" type="ORF">EM151A_2336</name>
</gene>
<evidence type="ECO:0000313" key="2">
    <source>
        <dbReference type="Proteomes" id="UP000509460"/>
    </source>
</evidence>
<dbReference type="Proteomes" id="UP000509460">
    <property type="component" value="Chromosome"/>
</dbReference>
<proteinExistence type="predicted"/>
<sequence length="77" mass="8793">MGSLVDNRRNINSDKWLIYRVGIYSLGNTVSIENTIIIMVNQTVTPFNPRATIKLGQPNRINRVSNQRFIAHYFGNA</sequence>
<accession>A0AAI8WEE6</accession>